<dbReference type="Pfam" id="PF09346">
    <property type="entry name" value="SMI1_KNR4"/>
    <property type="match status" value="1"/>
</dbReference>
<dbReference type="InterPro" id="IPR032675">
    <property type="entry name" value="LRR_dom_sf"/>
</dbReference>
<keyword evidence="4" id="KW-1185">Reference proteome</keyword>
<evidence type="ECO:0000256" key="1">
    <source>
        <dbReference type="SAM" id="MobiDB-lite"/>
    </source>
</evidence>
<name>A0ABS1NJI5_9ACTN</name>
<dbReference type="Gene3D" id="3.80.10.10">
    <property type="entry name" value="Ribonuclease Inhibitor"/>
    <property type="match status" value="1"/>
</dbReference>
<evidence type="ECO:0000313" key="3">
    <source>
        <dbReference type="EMBL" id="MBL1100266.1"/>
    </source>
</evidence>
<dbReference type="RefSeq" id="WP_201878032.1">
    <property type="nucleotide sequence ID" value="NZ_JAERRF010000018.1"/>
</dbReference>
<evidence type="ECO:0000259" key="2">
    <source>
        <dbReference type="Pfam" id="PF09346"/>
    </source>
</evidence>
<organism evidence="3 4">
    <name type="scientific">Streptomyces coffeae</name>
    <dbReference type="NCBI Taxonomy" id="621382"/>
    <lineage>
        <taxon>Bacteria</taxon>
        <taxon>Bacillati</taxon>
        <taxon>Actinomycetota</taxon>
        <taxon>Actinomycetes</taxon>
        <taxon>Kitasatosporales</taxon>
        <taxon>Streptomycetaceae</taxon>
        <taxon>Streptomyces</taxon>
    </lineage>
</organism>
<proteinExistence type="predicted"/>
<dbReference type="EMBL" id="JAERRF010000018">
    <property type="protein sequence ID" value="MBL1100266.1"/>
    <property type="molecule type" value="Genomic_DNA"/>
</dbReference>
<dbReference type="InterPro" id="IPR018958">
    <property type="entry name" value="Knr4/Smi1-like_dom"/>
</dbReference>
<feature type="domain" description="Knr4/Smi1-like" evidence="2">
    <location>
        <begin position="118"/>
        <end position="246"/>
    </location>
</feature>
<dbReference type="SUPFAM" id="SSF52058">
    <property type="entry name" value="L domain-like"/>
    <property type="match status" value="1"/>
</dbReference>
<dbReference type="Proteomes" id="UP000634229">
    <property type="component" value="Unassembled WGS sequence"/>
</dbReference>
<accession>A0ABS1NJI5</accession>
<comment type="caution">
    <text evidence="3">The sequence shown here is derived from an EMBL/GenBank/DDBJ whole genome shotgun (WGS) entry which is preliminary data.</text>
</comment>
<sequence>MDVDIIGDPYWTFYFDTVAPGPLDLELVVESSGRFEAFTSPAAVRPWPSPDTLLLVLEPENLPPEPGDLEEGPADPTFAGDPEEAVRLFREYLGRRTGILGREDGLHPPLDAAVRARLSQGYGVTMPPDLMALYSVADGESGEGMLWENQTWFALEHTLDRSGFWSPKLTWTDDPLWSAVADSDPPGAVKRSAHREGWFRFATNSGGDFLAVDLDPGPSGRPGQVVRIGKDYGAVYVADSVTTLLRRHIEALGRGDYTLRTDDPALEDLDDLDPEDIDLEVLNQYLDEEDLEREDIDLRLHIETGLPGQHPAVGGDNRRRVTLTGRDAPDLAALREAGVEALRLVLEPADQEVADLAPLAGHPTLRTLTLCSQQPVAIQVLRTLPRLSGLDLSGAEVRGIEAIAELDGLLHLCLRYEQWQELWEYRVKVPPLAAVALGGDPSPREAHTWTLRFGAEAEHHKGDLPRCPDPR</sequence>
<evidence type="ECO:0000313" key="4">
    <source>
        <dbReference type="Proteomes" id="UP000634229"/>
    </source>
</evidence>
<protein>
    <submittedName>
        <fullName evidence="3">SMI1/KNR4 family protein</fullName>
    </submittedName>
</protein>
<gene>
    <name evidence="3" type="ORF">JK363_27050</name>
</gene>
<feature type="region of interest" description="Disordered" evidence="1">
    <location>
        <begin position="60"/>
        <end position="79"/>
    </location>
</feature>
<reference evidence="3 4" key="1">
    <citation type="submission" date="2021-01" db="EMBL/GenBank/DDBJ databases">
        <title>WGS of actinomycetes isolated from Thailand.</title>
        <authorList>
            <person name="Thawai C."/>
        </authorList>
    </citation>
    <scope>NUCLEOTIDE SEQUENCE [LARGE SCALE GENOMIC DNA]</scope>
    <source>
        <strain evidence="3 4">CA1R205</strain>
    </source>
</reference>